<evidence type="ECO:0000313" key="3">
    <source>
        <dbReference type="Proteomes" id="UP000194236"/>
    </source>
</evidence>
<evidence type="ECO:0000313" key="2">
    <source>
        <dbReference type="EMBL" id="OTF73642.1"/>
    </source>
</evidence>
<protein>
    <submittedName>
        <fullName evidence="2">Uncharacterized protein</fullName>
    </submittedName>
</protein>
<gene>
    <name evidence="2" type="ORF">BLA29_010362</name>
</gene>
<accession>A0A1Y3AYP9</accession>
<comment type="caution">
    <text evidence="2">The sequence shown here is derived from an EMBL/GenBank/DDBJ whole genome shotgun (WGS) entry which is preliminary data.</text>
</comment>
<reference evidence="2 3" key="1">
    <citation type="submission" date="2017-03" db="EMBL/GenBank/DDBJ databases">
        <title>Genome Survey of Euroglyphus maynei.</title>
        <authorList>
            <person name="Arlian L.G."/>
            <person name="Morgan M.S."/>
            <person name="Rider S.D."/>
        </authorList>
    </citation>
    <scope>NUCLEOTIDE SEQUENCE [LARGE SCALE GENOMIC DNA]</scope>
    <source>
        <strain evidence="2">Arlian Lab</strain>
        <tissue evidence="2">Whole body</tissue>
    </source>
</reference>
<keyword evidence="3" id="KW-1185">Reference proteome</keyword>
<feature type="compositionally biased region" description="Polar residues" evidence="1">
    <location>
        <begin position="16"/>
        <end position="44"/>
    </location>
</feature>
<evidence type="ECO:0000256" key="1">
    <source>
        <dbReference type="SAM" id="MobiDB-lite"/>
    </source>
</evidence>
<dbReference type="Proteomes" id="UP000194236">
    <property type="component" value="Unassembled WGS sequence"/>
</dbReference>
<feature type="compositionally biased region" description="Low complexity" evidence="1">
    <location>
        <begin position="1"/>
        <end position="15"/>
    </location>
</feature>
<dbReference type="AlphaFoldDB" id="A0A1Y3AYP9"/>
<proteinExistence type="predicted"/>
<feature type="non-terminal residue" evidence="2">
    <location>
        <position position="81"/>
    </location>
</feature>
<organism evidence="2 3">
    <name type="scientific">Euroglyphus maynei</name>
    <name type="common">Mayne's house dust mite</name>
    <dbReference type="NCBI Taxonomy" id="6958"/>
    <lineage>
        <taxon>Eukaryota</taxon>
        <taxon>Metazoa</taxon>
        <taxon>Ecdysozoa</taxon>
        <taxon>Arthropoda</taxon>
        <taxon>Chelicerata</taxon>
        <taxon>Arachnida</taxon>
        <taxon>Acari</taxon>
        <taxon>Acariformes</taxon>
        <taxon>Sarcoptiformes</taxon>
        <taxon>Astigmata</taxon>
        <taxon>Psoroptidia</taxon>
        <taxon>Analgoidea</taxon>
        <taxon>Pyroglyphidae</taxon>
        <taxon>Pyroglyphinae</taxon>
        <taxon>Euroglyphus</taxon>
    </lineage>
</organism>
<sequence length="81" mass="8733">MLPHNDSVNNNDNVNRGPSSFNSFSIATMANSRSTNGWTNQNLYVQPPARITSDSSLVNGNDDATRNDCQPLASPSAKLSH</sequence>
<feature type="region of interest" description="Disordered" evidence="1">
    <location>
        <begin position="1"/>
        <end position="81"/>
    </location>
</feature>
<dbReference type="EMBL" id="MUJZ01050699">
    <property type="protein sequence ID" value="OTF73642.1"/>
    <property type="molecule type" value="Genomic_DNA"/>
</dbReference>
<name>A0A1Y3AYP9_EURMA</name>